<evidence type="ECO:0000313" key="2">
    <source>
        <dbReference type="Proteomes" id="UP000603641"/>
    </source>
</evidence>
<proteinExistence type="predicted"/>
<dbReference type="Pfam" id="PF16161">
    <property type="entry name" value="DUF4867"/>
    <property type="match status" value="1"/>
</dbReference>
<sequence>MKENSMIIEHVTDDSFKRYGKVITGYDFTRLINTMKQSTKIPEHENVYVASEPILEDNPVKKQIETYFYGEMPAQIGYCNGRNSTLNGLEYHKGSEINIAVTDLVLLLGKIQDIENNTFYSNNVRAFFIPEGTAIELYETTLHFAPCKVHESGFKCIVVLPKGTNEPLEVAPAEREKSNDEDHLLFMKNKWLIAHPDRKQLIEKGAYPGIIGDNIEVLF</sequence>
<protein>
    <submittedName>
        <fullName evidence="1">DUF4867 family protein</fullName>
    </submittedName>
</protein>
<comment type="caution">
    <text evidence="1">The sequence shown here is derived from an EMBL/GenBank/DDBJ whole genome shotgun (WGS) entry which is preliminary data.</text>
</comment>
<gene>
    <name evidence="1" type="ORF">H9648_03295</name>
</gene>
<keyword evidence="2" id="KW-1185">Reference proteome</keyword>
<organism evidence="1 2">
    <name type="scientific">Fictibacillus norfolkensis</name>
    <dbReference type="NCBI Taxonomy" id="2762233"/>
    <lineage>
        <taxon>Bacteria</taxon>
        <taxon>Bacillati</taxon>
        <taxon>Bacillota</taxon>
        <taxon>Bacilli</taxon>
        <taxon>Bacillales</taxon>
        <taxon>Fictibacillaceae</taxon>
        <taxon>Fictibacillus</taxon>
    </lineage>
</organism>
<dbReference type="SUPFAM" id="SSF51182">
    <property type="entry name" value="RmlC-like cupins"/>
    <property type="match status" value="1"/>
</dbReference>
<dbReference type="EMBL" id="JACSQM010000001">
    <property type="protein sequence ID" value="MBD7963067.1"/>
    <property type="molecule type" value="Genomic_DNA"/>
</dbReference>
<dbReference type="InterPro" id="IPR032358">
    <property type="entry name" value="DUF4867"/>
</dbReference>
<name>A0ABR8SHU5_9BACL</name>
<reference evidence="1 2" key="1">
    <citation type="submission" date="2020-08" db="EMBL/GenBank/DDBJ databases">
        <title>A Genomic Blueprint of the Chicken Gut Microbiome.</title>
        <authorList>
            <person name="Gilroy R."/>
            <person name="Ravi A."/>
            <person name="Getino M."/>
            <person name="Pursley I."/>
            <person name="Horton D.L."/>
            <person name="Alikhan N.-F."/>
            <person name="Baker D."/>
            <person name="Gharbi K."/>
            <person name="Hall N."/>
            <person name="Watson M."/>
            <person name="Adriaenssens E.M."/>
            <person name="Foster-Nyarko E."/>
            <person name="Jarju S."/>
            <person name="Secka A."/>
            <person name="Antonio M."/>
            <person name="Oren A."/>
            <person name="Chaudhuri R."/>
            <person name="La Ragione R.M."/>
            <person name="Hildebrand F."/>
            <person name="Pallen M.J."/>
        </authorList>
    </citation>
    <scope>NUCLEOTIDE SEQUENCE [LARGE SCALE GENOMIC DNA]</scope>
    <source>
        <strain evidence="1 2">Sa2CUA10</strain>
    </source>
</reference>
<evidence type="ECO:0000313" key="1">
    <source>
        <dbReference type="EMBL" id="MBD7963067.1"/>
    </source>
</evidence>
<dbReference type="InterPro" id="IPR011051">
    <property type="entry name" value="RmlC_Cupin_sf"/>
</dbReference>
<accession>A0ABR8SHU5</accession>
<dbReference type="Proteomes" id="UP000603641">
    <property type="component" value="Unassembled WGS sequence"/>
</dbReference>